<proteinExistence type="predicted"/>
<sequence>MTNTLLLPVLLTVMVFGVSARRNTALLVCNNDRSIRGEEEASTDSPLVVPADCTKGRVMWTLPNPDTSLSVQFQGLTSSYCFVSRYPQMFANYAVLENGVSTTPYTDNEHCISTPNVELSVFRRYYLVYIDFESRT</sequence>
<keyword evidence="1" id="KW-0732">Signal</keyword>
<evidence type="ECO:0000313" key="3">
    <source>
        <dbReference type="RefSeq" id="XP_022289473.1"/>
    </source>
</evidence>
<dbReference type="KEGG" id="cvn:111101319"/>
<reference evidence="3" key="1">
    <citation type="submission" date="2025-08" db="UniProtKB">
        <authorList>
            <consortium name="RefSeq"/>
        </authorList>
    </citation>
    <scope>IDENTIFICATION</scope>
    <source>
        <tissue evidence="3">Whole sample</tissue>
    </source>
</reference>
<dbReference type="Proteomes" id="UP000694844">
    <property type="component" value="Chromosome 6"/>
</dbReference>
<name>A0A8B8AG32_CRAVI</name>
<dbReference type="RefSeq" id="XP_022289473.1">
    <property type="nucleotide sequence ID" value="XM_022433765.1"/>
</dbReference>
<dbReference type="GeneID" id="111101319"/>
<dbReference type="AlphaFoldDB" id="A0A8B8AG32"/>
<protein>
    <submittedName>
        <fullName evidence="3">Uncharacterized protein LOC111101319</fullName>
    </submittedName>
</protein>
<feature type="signal peptide" evidence="1">
    <location>
        <begin position="1"/>
        <end position="20"/>
    </location>
</feature>
<dbReference type="OrthoDB" id="10382375at2759"/>
<organism evidence="2 3">
    <name type="scientific">Crassostrea virginica</name>
    <name type="common">Eastern oyster</name>
    <dbReference type="NCBI Taxonomy" id="6565"/>
    <lineage>
        <taxon>Eukaryota</taxon>
        <taxon>Metazoa</taxon>
        <taxon>Spiralia</taxon>
        <taxon>Lophotrochozoa</taxon>
        <taxon>Mollusca</taxon>
        <taxon>Bivalvia</taxon>
        <taxon>Autobranchia</taxon>
        <taxon>Pteriomorphia</taxon>
        <taxon>Ostreida</taxon>
        <taxon>Ostreoidea</taxon>
        <taxon>Ostreidae</taxon>
        <taxon>Crassostrea</taxon>
    </lineage>
</organism>
<feature type="chain" id="PRO_5034493982" evidence="1">
    <location>
        <begin position="21"/>
        <end position="136"/>
    </location>
</feature>
<accession>A0A8B8AG32</accession>
<gene>
    <name evidence="3" type="primary">LOC111101319</name>
</gene>
<evidence type="ECO:0000313" key="2">
    <source>
        <dbReference type="Proteomes" id="UP000694844"/>
    </source>
</evidence>
<keyword evidence="2" id="KW-1185">Reference proteome</keyword>
<evidence type="ECO:0000256" key="1">
    <source>
        <dbReference type="SAM" id="SignalP"/>
    </source>
</evidence>